<keyword evidence="5" id="KW-0046">Antibiotic resistance</keyword>
<evidence type="ECO:0000256" key="3">
    <source>
        <dbReference type="ARBA" id="ARBA00022741"/>
    </source>
</evidence>
<protein>
    <submittedName>
        <fullName evidence="7">ABC transporter ATP-binding protein</fullName>
    </submittedName>
</protein>
<accession>A0A4S8QC50</accession>
<keyword evidence="3" id="KW-0547">Nucleotide-binding</keyword>
<feature type="domain" description="ABC transporter" evidence="6">
    <location>
        <begin position="25"/>
        <end position="250"/>
    </location>
</feature>
<dbReference type="OrthoDB" id="9804819at2"/>
<evidence type="ECO:0000256" key="1">
    <source>
        <dbReference type="ARBA" id="ARBA00004202"/>
    </source>
</evidence>
<dbReference type="PROSITE" id="PS00211">
    <property type="entry name" value="ABC_TRANSPORTER_1"/>
    <property type="match status" value="1"/>
</dbReference>
<name>A0A4S8QC50_9ACTN</name>
<keyword evidence="2" id="KW-0813">Transport</keyword>
<dbReference type="AlphaFoldDB" id="A0A4S8QC50"/>
<dbReference type="Pfam" id="PF00005">
    <property type="entry name" value="ABC_tran"/>
    <property type="match status" value="1"/>
</dbReference>
<sequence length="321" mass="33941">MNGNPTPLVTHAAPPDSPIGAAGAVDVAGLSCRYGDFTAVDGVSLGVAPGELFALLGTNGAGKTTTIETLQGLLRPASGRVSVLGRDPWRHRRALAGEVAVIGQKTGFADDLTAAETVKLWNDLHAGRTAVGALLEKVELDHRAAVRVGALSGGERRRLDLAMAISTVPKVLFADEPTTGLDPRSRRRTWATLRELTESGTAVLLTTHYLDEAAELADRVAIMHGGRIVRSGTVDDIVAAHDALITARLPAELGLDSLPGMAGTLAVDGGELRVRTTDLQGDLYRLLDWAERFAVELRGLKAAPATLDEIFAELEDVQENR</sequence>
<dbReference type="PANTHER" id="PTHR42711">
    <property type="entry name" value="ABC TRANSPORTER ATP-BINDING PROTEIN"/>
    <property type="match status" value="1"/>
</dbReference>
<dbReference type="InterPro" id="IPR017871">
    <property type="entry name" value="ABC_transporter-like_CS"/>
</dbReference>
<dbReference type="Proteomes" id="UP000308760">
    <property type="component" value="Unassembled WGS sequence"/>
</dbReference>
<evidence type="ECO:0000256" key="2">
    <source>
        <dbReference type="ARBA" id="ARBA00022448"/>
    </source>
</evidence>
<evidence type="ECO:0000313" key="7">
    <source>
        <dbReference type="EMBL" id="THV42093.1"/>
    </source>
</evidence>
<dbReference type="InterPro" id="IPR050763">
    <property type="entry name" value="ABC_transporter_ATP-binding"/>
</dbReference>
<evidence type="ECO:0000256" key="4">
    <source>
        <dbReference type="ARBA" id="ARBA00022840"/>
    </source>
</evidence>
<keyword evidence="8" id="KW-1185">Reference proteome</keyword>
<comment type="subcellular location">
    <subcellularLocation>
        <location evidence="1">Cell membrane</location>
        <topology evidence="1">Peripheral membrane protein</topology>
    </subcellularLocation>
</comment>
<dbReference type="SMART" id="SM00382">
    <property type="entry name" value="AAA"/>
    <property type="match status" value="1"/>
</dbReference>
<dbReference type="CDD" id="cd03230">
    <property type="entry name" value="ABC_DR_subfamily_A"/>
    <property type="match status" value="1"/>
</dbReference>
<proteinExistence type="predicted"/>
<organism evidence="7 8">
    <name type="scientific">Glycomyces buryatensis</name>
    <dbReference type="NCBI Taxonomy" id="2570927"/>
    <lineage>
        <taxon>Bacteria</taxon>
        <taxon>Bacillati</taxon>
        <taxon>Actinomycetota</taxon>
        <taxon>Actinomycetes</taxon>
        <taxon>Glycomycetales</taxon>
        <taxon>Glycomycetaceae</taxon>
        <taxon>Glycomyces</taxon>
    </lineage>
</organism>
<reference evidence="8" key="1">
    <citation type="submission" date="2019-04" db="EMBL/GenBank/DDBJ databases">
        <title>Nocardioides xinjiangensis sp. nov.</title>
        <authorList>
            <person name="Liu S."/>
        </authorList>
    </citation>
    <scope>NUCLEOTIDE SEQUENCE [LARGE SCALE GENOMIC DNA]</scope>
    <source>
        <strain evidence="8">18</strain>
    </source>
</reference>
<dbReference type="GO" id="GO:0005524">
    <property type="term" value="F:ATP binding"/>
    <property type="evidence" value="ECO:0007669"/>
    <property type="project" value="UniProtKB-KW"/>
</dbReference>
<dbReference type="GO" id="GO:0046677">
    <property type="term" value="P:response to antibiotic"/>
    <property type="evidence" value="ECO:0007669"/>
    <property type="project" value="UniProtKB-KW"/>
</dbReference>
<evidence type="ECO:0000256" key="5">
    <source>
        <dbReference type="ARBA" id="ARBA00023251"/>
    </source>
</evidence>
<gene>
    <name evidence="7" type="ORF">FAB82_07555</name>
</gene>
<dbReference type="RefSeq" id="WP_136533938.1">
    <property type="nucleotide sequence ID" value="NZ_STGY01000029.1"/>
</dbReference>
<dbReference type="EMBL" id="STGY01000029">
    <property type="protein sequence ID" value="THV42093.1"/>
    <property type="molecule type" value="Genomic_DNA"/>
</dbReference>
<dbReference type="PANTHER" id="PTHR42711:SF17">
    <property type="entry name" value="ABC TRANSPORTER ATP-BINDING PROTEIN"/>
    <property type="match status" value="1"/>
</dbReference>
<evidence type="ECO:0000259" key="6">
    <source>
        <dbReference type="PROSITE" id="PS50893"/>
    </source>
</evidence>
<comment type="caution">
    <text evidence="7">The sequence shown here is derived from an EMBL/GenBank/DDBJ whole genome shotgun (WGS) entry which is preliminary data.</text>
</comment>
<keyword evidence="4 7" id="KW-0067">ATP-binding</keyword>
<evidence type="ECO:0000313" key="8">
    <source>
        <dbReference type="Proteomes" id="UP000308760"/>
    </source>
</evidence>
<dbReference type="InterPro" id="IPR027417">
    <property type="entry name" value="P-loop_NTPase"/>
</dbReference>
<reference evidence="7 8" key="2">
    <citation type="submission" date="2019-05" db="EMBL/GenBank/DDBJ databases">
        <title>Glycomyces buryatensis sp. nov.</title>
        <authorList>
            <person name="Nikitina E."/>
        </authorList>
    </citation>
    <scope>NUCLEOTIDE SEQUENCE [LARGE SCALE GENOMIC DNA]</scope>
    <source>
        <strain evidence="7 8">18</strain>
    </source>
</reference>
<dbReference type="Gene3D" id="3.40.50.300">
    <property type="entry name" value="P-loop containing nucleotide triphosphate hydrolases"/>
    <property type="match status" value="1"/>
</dbReference>
<dbReference type="GO" id="GO:0016887">
    <property type="term" value="F:ATP hydrolysis activity"/>
    <property type="evidence" value="ECO:0007669"/>
    <property type="project" value="InterPro"/>
</dbReference>
<dbReference type="InterPro" id="IPR003593">
    <property type="entry name" value="AAA+_ATPase"/>
</dbReference>
<dbReference type="InterPro" id="IPR003439">
    <property type="entry name" value="ABC_transporter-like_ATP-bd"/>
</dbReference>
<dbReference type="SUPFAM" id="SSF52540">
    <property type="entry name" value="P-loop containing nucleoside triphosphate hydrolases"/>
    <property type="match status" value="1"/>
</dbReference>
<dbReference type="PROSITE" id="PS50893">
    <property type="entry name" value="ABC_TRANSPORTER_2"/>
    <property type="match status" value="1"/>
</dbReference>
<dbReference type="GO" id="GO:0005886">
    <property type="term" value="C:plasma membrane"/>
    <property type="evidence" value="ECO:0007669"/>
    <property type="project" value="UniProtKB-SubCell"/>
</dbReference>